<proteinExistence type="predicted"/>
<reference evidence="2" key="1">
    <citation type="submission" date="2011-08" db="EMBL/GenBank/DDBJ databases">
        <authorList>
            <person name="Rombauts S."/>
        </authorList>
    </citation>
    <scope>NUCLEOTIDE SEQUENCE</scope>
    <source>
        <strain evidence="2">London</strain>
    </source>
</reference>
<sequence>MNDLEFIPALQKYGGPDNFWFQQDGATPHCTDMTLELLRVYFGERIIRRADIEWPASSPDLNPLDFYLWGHLDAQVKKARPKTLNQIKEILKIEIEKISSETLKRLFKILLDE</sequence>
<dbReference type="Gene3D" id="3.30.420.10">
    <property type="entry name" value="Ribonuclease H-like superfamily/Ribonuclease H"/>
    <property type="match status" value="1"/>
</dbReference>
<evidence type="ECO:0000313" key="2">
    <source>
        <dbReference type="Proteomes" id="UP000015104"/>
    </source>
</evidence>
<dbReference type="PANTHER" id="PTHR47326:SF1">
    <property type="entry name" value="HTH PSQ-TYPE DOMAIN-CONTAINING PROTEIN"/>
    <property type="match status" value="1"/>
</dbReference>
<dbReference type="AlphaFoldDB" id="A0A158P5N6"/>
<dbReference type="Proteomes" id="UP000015104">
    <property type="component" value="Unassembled WGS sequence"/>
</dbReference>
<evidence type="ECO:0000313" key="1">
    <source>
        <dbReference type="EnsemblMetazoa" id="tetur68g00060.1"/>
    </source>
</evidence>
<dbReference type="EMBL" id="CAEY01001773">
    <property type="status" value="NOT_ANNOTATED_CDS"/>
    <property type="molecule type" value="Genomic_DNA"/>
</dbReference>
<dbReference type="GO" id="GO:0003676">
    <property type="term" value="F:nucleic acid binding"/>
    <property type="evidence" value="ECO:0007669"/>
    <property type="project" value="InterPro"/>
</dbReference>
<accession>A0A158P5N6</accession>
<organism evidence="1 2">
    <name type="scientific">Tetranychus urticae</name>
    <name type="common">Two-spotted spider mite</name>
    <dbReference type="NCBI Taxonomy" id="32264"/>
    <lineage>
        <taxon>Eukaryota</taxon>
        <taxon>Metazoa</taxon>
        <taxon>Ecdysozoa</taxon>
        <taxon>Arthropoda</taxon>
        <taxon>Chelicerata</taxon>
        <taxon>Arachnida</taxon>
        <taxon>Acari</taxon>
        <taxon>Acariformes</taxon>
        <taxon>Trombidiformes</taxon>
        <taxon>Prostigmata</taxon>
        <taxon>Eleutherengona</taxon>
        <taxon>Raphignathae</taxon>
        <taxon>Tetranychoidea</taxon>
        <taxon>Tetranychidae</taxon>
        <taxon>Tetranychus</taxon>
    </lineage>
</organism>
<evidence type="ECO:0008006" key="3">
    <source>
        <dbReference type="Google" id="ProtNLM"/>
    </source>
</evidence>
<dbReference type="PANTHER" id="PTHR47326">
    <property type="entry name" value="TRANSPOSABLE ELEMENT TC3 TRANSPOSASE-LIKE PROTEIN"/>
    <property type="match status" value="1"/>
</dbReference>
<dbReference type="InterPro" id="IPR036397">
    <property type="entry name" value="RNaseH_sf"/>
</dbReference>
<dbReference type="EnsemblMetazoa" id="tetur68g00060.1">
    <property type="protein sequence ID" value="tetur68g00060.1"/>
    <property type="gene ID" value="tetur68g00060"/>
</dbReference>
<keyword evidence="2" id="KW-1185">Reference proteome</keyword>
<protein>
    <recommendedName>
        <fullName evidence="3">Tc1-like transposase DDE domain-containing protein</fullName>
    </recommendedName>
</protein>
<reference evidence="1" key="2">
    <citation type="submission" date="2016-04" db="UniProtKB">
        <authorList>
            <consortium name="EnsemblMetazoa"/>
        </authorList>
    </citation>
    <scope>IDENTIFICATION</scope>
</reference>
<name>A0A158P5N6_TETUR</name>